<sequence>MKPRIFLINVLFVLLFIHKQSYGQNGITPGHSIGQVSVAGDLIVIELDSAALGQPNLFDLVGRTLRFNPVGSSYRVTNETLRWDTNYGVELTGADVRLQQFTFPFSGQRWSSFSVGTVGSIRFGPSPSMGDVDAYGRPDGGIAFAIGRFDRLADVGTRLGERAPAISVFLKPRMSGPRYVRELADRVVITWDLTEPFGGFLDFSWFPTTNLFQAVLHRDGSIEMSYKTMAAKDGIVGIYPILSAVESVQSIDLSSLSRKSGPFAALCESFHYLQPPRPQDLSCTVIQTLGDKFDFLAYYSDFRFDSQEASSPSDGPIGGNVTGIGDTKHTQTKLILESRCTGGRFQLGLFQPIFVGANEMQESPPDNAPGGNPKNISFYTRPLAQATPDGKRRAYNYAVGHLGHEIGHRWSAYAAACVNGQTISLGAWPHWDPGLETHVAYPYSLPLEASTQGGSAWQDNLDGTFTQLREGFFVPASGYSYLDLYLMGLIAAAEVPDFYIVRPLVRIGTDANGRPIFKGQRMRITIQDVIAAEGLRLPDVNHSQRYFNTGIVVIVEHGRKPSAELINRANGIRRQWIDYWAITTGHRSAMTVNPH</sequence>
<comment type="caution">
    <text evidence="1">The sequence shown here is derived from an EMBL/GenBank/DDBJ whole genome shotgun (WGS) entry which is preliminary data.</text>
</comment>
<dbReference type="Proteomes" id="UP000324611">
    <property type="component" value="Unassembled WGS sequence"/>
</dbReference>
<organism evidence="1 2">
    <name type="scientific">Chitinophaga agrisoli</name>
    <dbReference type="NCBI Taxonomy" id="2607653"/>
    <lineage>
        <taxon>Bacteria</taxon>
        <taxon>Pseudomonadati</taxon>
        <taxon>Bacteroidota</taxon>
        <taxon>Chitinophagia</taxon>
        <taxon>Chitinophagales</taxon>
        <taxon>Chitinophagaceae</taxon>
        <taxon>Chitinophaga</taxon>
    </lineage>
</organism>
<protein>
    <submittedName>
        <fullName evidence="1">Uncharacterized protein</fullName>
    </submittedName>
</protein>
<dbReference type="RefSeq" id="WP_149837946.1">
    <property type="nucleotide sequence ID" value="NZ_VUOC01000002.1"/>
</dbReference>
<accession>A0A5B2VV04</accession>
<keyword evidence="2" id="KW-1185">Reference proteome</keyword>
<name>A0A5B2VV04_9BACT</name>
<proteinExistence type="predicted"/>
<evidence type="ECO:0000313" key="2">
    <source>
        <dbReference type="Proteomes" id="UP000324611"/>
    </source>
</evidence>
<gene>
    <name evidence="1" type="ORF">F0L74_11180</name>
</gene>
<reference evidence="1 2" key="1">
    <citation type="submission" date="2019-09" db="EMBL/GenBank/DDBJ databases">
        <title>Chitinophaga ginsengihumi sp. nov., isolated from soil of ginseng rhizosphere.</title>
        <authorList>
            <person name="Lee J."/>
        </authorList>
    </citation>
    <scope>NUCLEOTIDE SEQUENCE [LARGE SCALE GENOMIC DNA]</scope>
    <source>
        <strain evidence="1 2">BN140078</strain>
    </source>
</reference>
<evidence type="ECO:0000313" key="1">
    <source>
        <dbReference type="EMBL" id="KAA2243071.1"/>
    </source>
</evidence>
<dbReference type="AlphaFoldDB" id="A0A5B2VV04"/>
<dbReference type="EMBL" id="VUOC01000002">
    <property type="protein sequence ID" value="KAA2243071.1"/>
    <property type="molecule type" value="Genomic_DNA"/>
</dbReference>
<reference evidence="1 2" key="2">
    <citation type="submission" date="2019-09" db="EMBL/GenBank/DDBJ databases">
        <authorList>
            <person name="Jin C."/>
        </authorList>
    </citation>
    <scope>NUCLEOTIDE SEQUENCE [LARGE SCALE GENOMIC DNA]</scope>
    <source>
        <strain evidence="1 2">BN140078</strain>
    </source>
</reference>